<evidence type="ECO:0008006" key="4">
    <source>
        <dbReference type="Google" id="ProtNLM"/>
    </source>
</evidence>
<name>A0A8J3G8P2_9BACT</name>
<evidence type="ECO:0000256" key="1">
    <source>
        <dbReference type="SAM" id="Phobius"/>
    </source>
</evidence>
<accession>A0A8J3G8P2</accession>
<dbReference type="AlphaFoldDB" id="A0A8J3G8P2"/>
<feature type="transmembrane region" description="Helical" evidence="1">
    <location>
        <begin position="30"/>
        <end position="48"/>
    </location>
</feature>
<comment type="caution">
    <text evidence="2">The sequence shown here is derived from an EMBL/GenBank/DDBJ whole genome shotgun (WGS) entry which is preliminary data.</text>
</comment>
<gene>
    <name evidence="2" type="ORF">GCM10007390_21940</name>
</gene>
<organism evidence="2 3">
    <name type="scientific">Persicitalea jodogahamensis</name>
    <dbReference type="NCBI Taxonomy" id="402147"/>
    <lineage>
        <taxon>Bacteria</taxon>
        <taxon>Pseudomonadati</taxon>
        <taxon>Bacteroidota</taxon>
        <taxon>Cytophagia</taxon>
        <taxon>Cytophagales</taxon>
        <taxon>Spirosomataceae</taxon>
        <taxon>Persicitalea</taxon>
    </lineage>
</organism>
<keyword evidence="3" id="KW-1185">Reference proteome</keyword>
<keyword evidence="1" id="KW-0472">Membrane</keyword>
<protein>
    <recommendedName>
        <fullName evidence="4">Lipocalin-like domain-containing protein</fullName>
    </recommendedName>
</protein>
<reference evidence="2 3" key="1">
    <citation type="journal article" date="2014" name="Int. J. Syst. Evol. Microbiol.">
        <title>Complete genome sequence of Corynebacterium casei LMG S-19264T (=DSM 44701T), isolated from a smear-ripened cheese.</title>
        <authorList>
            <consortium name="US DOE Joint Genome Institute (JGI-PGF)"/>
            <person name="Walter F."/>
            <person name="Albersmeier A."/>
            <person name="Kalinowski J."/>
            <person name="Ruckert C."/>
        </authorList>
    </citation>
    <scope>NUCLEOTIDE SEQUENCE [LARGE SCALE GENOMIC DNA]</scope>
    <source>
        <strain evidence="2 3">KCTC 12866</strain>
    </source>
</reference>
<keyword evidence="1" id="KW-0812">Transmembrane</keyword>
<proteinExistence type="predicted"/>
<evidence type="ECO:0000313" key="3">
    <source>
        <dbReference type="Proteomes" id="UP000598271"/>
    </source>
</evidence>
<dbReference type="EMBL" id="BMXF01000002">
    <property type="protein sequence ID" value="GHB68223.1"/>
    <property type="molecule type" value="Genomic_DNA"/>
</dbReference>
<dbReference type="Proteomes" id="UP000598271">
    <property type="component" value="Unassembled WGS sequence"/>
</dbReference>
<evidence type="ECO:0000313" key="2">
    <source>
        <dbReference type="EMBL" id="GHB68223.1"/>
    </source>
</evidence>
<sequence>MASAKLAYSRILVYFGVISSSEKVKRFNEFHMQKTVVFLFVIAVMMGLGSCAREDAPPGVAYPPLVGTWKLVLKNVPNDSSFTVKKIEAIDPQTLTFENDGKMSSMGEETSYYRSSQAYRVDSTRKGQQIGFIQGNVYSPFYQNFILRADSLTLLPCPNRECDLIFVKSR</sequence>
<keyword evidence="1" id="KW-1133">Transmembrane helix</keyword>